<dbReference type="HOGENOM" id="CLU_1325919_0_0_6"/>
<keyword evidence="4" id="KW-1015">Disulfide bond</keyword>
<dbReference type="KEGG" id="vfm:VFMJ11_1341"/>
<sequence>MKPIKITLYRWAGSWGPFKVNIPCGECTLTKDILEDTFNTELDGIPIELEVKDWLSYWWEPLKLKAWHAPIIIVEDKVISQGEALNRGVLVQAVIAQVAKHDDIKGNVVFGKATCPYCIKAKAALDEAGVEYTYHDVVKDSAALYRMIPEVKAIIGEKTPVTVPQIWLDGKYVGGFDDLSKQMNTDVKAGH</sequence>
<evidence type="ECO:0000256" key="2">
    <source>
        <dbReference type="ARBA" id="ARBA00022448"/>
    </source>
</evidence>
<reference evidence="8" key="1">
    <citation type="submission" date="2008-08" db="EMBL/GenBank/DDBJ databases">
        <title>Complete sequence of Vibrio fischeri strain MJ11.</title>
        <authorList>
            <person name="Mandel M.J."/>
            <person name="Stabb E.V."/>
            <person name="Ruby E.G."/>
            <person name="Ferriera S."/>
            <person name="Johnson J."/>
            <person name="Kravitz S."/>
            <person name="Beeson K."/>
            <person name="Sutton G."/>
            <person name="Rogers Y.-H."/>
            <person name="Friedman R."/>
            <person name="Frazier M."/>
            <person name="Venter J.C."/>
        </authorList>
    </citation>
    <scope>NUCLEOTIDE SEQUENCE [LARGE SCALE GENOMIC DNA]</scope>
    <source>
        <strain evidence="8">MJ11</strain>
    </source>
</reference>
<dbReference type="Proteomes" id="UP000001857">
    <property type="component" value="Chromosome I"/>
</dbReference>
<dbReference type="SUPFAM" id="SSF52833">
    <property type="entry name" value="Thioredoxin-like"/>
    <property type="match status" value="1"/>
</dbReference>
<evidence type="ECO:0000259" key="6">
    <source>
        <dbReference type="Pfam" id="PF00462"/>
    </source>
</evidence>
<dbReference type="PRINTS" id="PR00160">
    <property type="entry name" value="GLUTAREDOXIN"/>
</dbReference>
<evidence type="ECO:0000256" key="3">
    <source>
        <dbReference type="ARBA" id="ARBA00022982"/>
    </source>
</evidence>
<dbReference type="PROSITE" id="PS00195">
    <property type="entry name" value="GLUTAREDOXIN_1"/>
    <property type="match status" value="1"/>
</dbReference>
<evidence type="ECO:0000313" key="8">
    <source>
        <dbReference type="Proteomes" id="UP000001857"/>
    </source>
</evidence>
<proteinExistence type="inferred from homology"/>
<organism evidence="7 8">
    <name type="scientific">Aliivibrio fischeri (strain MJ11)</name>
    <name type="common">Vibrio fischeri</name>
    <dbReference type="NCBI Taxonomy" id="388396"/>
    <lineage>
        <taxon>Bacteria</taxon>
        <taxon>Pseudomonadati</taxon>
        <taxon>Pseudomonadota</taxon>
        <taxon>Gammaproteobacteria</taxon>
        <taxon>Vibrionales</taxon>
        <taxon>Vibrionaceae</taxon>
        <taxon>Aliivibrio</taxon>
    </lineage>
</organism>
<reference evidence="7 8" key="2">
    <citation type="journal article" date="2009" name="Nature">
        <title>A single regulatory gene is sufficient to alter bacterial host range.</title>
        <authorList>
            <person name="Mandel M.J."/>
            <person name="Wollenberg M.S."/>
            <person name="Stabb E.V."/>
            <person name="Visick K.L."/>
            <person name="Ruby E.G."/>
        </authorList>
    </citation>
    <scope>NUCLEOTIDE SEQUENCE [LARGE SCALE GENOMIC DNA]</scope>
    <source>
        <strain evidence="7 8">MJ11</strain>
    </source>
</reference>
<dbReference type="InterPro" id="IPR011767">
    <property type="entry name" value="GLR_AS"/>
</dbReference>
<dbReference type="InterPro" id="IPR002109">
    <property type="entry name" value="Glutaredoxin"/>
</dbReference>
<evidence type="ECO:0000256" key="5">
    <source>
        <dbReference type="ARBA" id="ARBA00023284"/>
    </source>
</evidence>
<evidence type="ECO:0000256" key="1">
    <source>
        <dbReference type="ARBA" id="ARBA00007787"/>
    </source>
</evidence>
<dbReference type="RefSeq" id="WP_012533108.1">
    <property type="nucleotide sequence ID" value="NC_011184.1"/>
</dbReference>
<dbReference type="Gene3D" id="3.40.30.10">
    <property type="entry name" value="Glutaredoxin"/>
    <property type="match status" value="1"/>
</dbReference>
<dbReference type="PANTHER" id="PTHR46679">
    <property type="match status" value="1"/>
</dbReference>
<keyword evidence="3" id="KW-0249">Electron transport</keyword>
<evidence type="ECO:0000313" key="7">
    <source>
        <dbReference type="EMBL" id="ACH65514.1"/>
    </source>
</evidence>
<dbReference type="Pfam" id="PF00462">
    <property type="entry name" value="Glutaredoxin"/>
    <property type="match status" value="1"/>
</dbReference>
<dbReference type="PROSITE" id="PS51354">
    <property type="entry name" value="GLUTAREDOXIN_2"/>
    <property type="match status" value="1"/>
</dbReference>
<evidence type="ECO:0000256" key="4">
    <source>
        <dbReference type="ARBA" id="ARBA00023157"/>
    </source>
</evidence>
<name>B5FDZ5_ALIFM</name>
<dbReference type="InterPro" id="IPR036249">
    <property type="entry name" value="Thioredoxin-like_sf"/>
</dbReference>
<accession>B5FDZ5</accession>
<keyword evidence="2" id="KW-0813">Transport</keyword>
<dbReference type="AlphaFoldDB" id="B5FDZ5"/>
<dbReference type="GO" id="GO:0015035">
    <property type="term" value="F:protein-disulfide reductase activity"/>
    <property type="evidence" value="ECO:0007669"/>
    <property type="project" value="TreeGrafter"/>
</dbReference>
<protein>
    <submittedName>
        <fullName evidence="7">Glutaredoxin</fullName>
    </submittedName>
</protein>
<keyword evidence="5" id="KW-0676">Redox-active center</keyword>
<dbReference type="InterPro" id="IPR014025">
    <property type="entry name" value="Glutaredoxin_subgr"/>
</dbReference>
<feature type="domain" description="Glutaredoxin" evidence="6">
    <location>
        <begin position="108"/>
        <end position="173"/>
    </location>
</feature>
<dbReference type="EMBL" id="CP001139">
    <property type="protein sequence ID" value="ACH65514.1"/>
    <property type="molecule type" value="Genomic_DNA"/>
</dbReference>
<gene>
    <name evidence="7" type="ordered locus">VFMJ11_1341</name>
</gene>
<dbReference type="PANTHER" id="PTHR46679:SF1">
    <property type="entry name" value="GLUTAREDOXIN-2, MITOCHONDRIAL"/>
    <property type="match status" value="1"/>
</dbReference>
<comment type="similarity">
    <text evidence="1">Belongs to the glutaredoxin family.</text>
</comment>